<sequence length="253" mass="28267">MRHVIAALVLWMCLPLACPAAMQPASASPQVDTFDYVPDGIYQVRTALGITTQIELDPAEEILDFSAGFSAGWDLTRRGNVFYLRPRDVDVDTNMLVRTRAHSYIFELKVVAADWTSLEQVRRAGVQYRIGFRYPADAAFAQADEPDGAGQSTVLAGDRAYHFDYDVAARRAPAWLVPMHVYDDGRFTYLRMGRHASLPTGTFPAVFGRRSRNGDEFVVNTTVEGDVLVVHGTYPFLVVRHGREVVGLRRNAR</sequence>
<dbReference type="Pfam" id="PF03524">
    <property type="entry name" value="CagX"/>
    <property type="match status" value="1"/>
</dbReference>
<keyword evidence="2 3" id="KW-0732">Signal</keyword>
<feature type="chain" id="PRO_5047027469" evidence="3">
    <location>
        <begin position="28"/>
        <end position="253"/>
    </location>
</feature>
<evidence type="ECO:0000256" key="3">
    <source>
        <dbReference type="SAM" id="SignalP"/>
    </source>
</evidence>
<keyword evidence="5" id="KW-1185">Reference proteome</keyword>
<name>A0ABV6SXE0_9GAMM</name>
<dbReference type="Gene3D" id="2.60.40.2500">
    <property type="match status" value="1"/>
</dbReference>
<proteinExistence type="inferred from homology"/>
<comment type="caution">
    <text evidence="4">The sequence shown here is derived from an EMBL/GenBank/DDBJ whole genome shotgun (WGS) entry which is preliminary data.</text>
</comment>
<dbReference type="CDD" id="cd06911">
    <property type="entry name" value="VirB9_CagX_TrbG"/>
    <property type="match status" value="1"/>
</dbReference>
<evidence type="ECO:0000313" key="5">
    <source>
        <dbReference type="Proteomes" id="UP001589898"/>
    </source>
</evidence>
<organism evidence="4 5">
    <name type="scientific">Luteimonas padinae</name>
    <dbReference type="NCBI Taxonomy" id="1714359"/>
    <lineage>
        <taxon>Bacteria</taxon>
        <taxon>Pseudomonadati</taxon>
        <taxon>Pseudomonadota</taxon>
        <taxon>Gammaproteobacteria</taxon>
        <taxon>Lysobacterales</taxon>
        <taxon>Lysobacteraceae</taxon>
        <taxon>Luteimonas</taxon>
    </lineage>
</organism>
<dbReference type="InterPro" id="IPR010258">
    <property type="entry name" value="Conjugal_tfr_TrbG/VirB9/CagX"/>
</dbReference>
<protein>
    <submittedName>
        <fullName evidence="4">TrbG/VirB9 family P-type conjugative transfer protein</fullName>
    </submittedName>
</protein>
<comment type="similarity">
    <text evidence="1">Belongs to the TrbG/VirB9 family.</text>
</comment>
<dbReference type="InterPro" id="IPR038161">
    <property type="entry name" value="VirB9/CagX/TrbG_C_sf"/>
</dbReference>
<dbReference type="InterPro" id="IPR033645">
    <property type="entry name" value="VirB9/CagX/TrbG_C"/>
</dbReference>
<dbReference type="EMBL" id="JBHLTF010000009">
    <property type="protein sequence ID" value="MFC0716881.1"/>
    <property type="molecule type" value="Genomic_DNA"/>
</dbReference>
<gene>
    <name evidence="4" type="ORF">ACFFFU_03750</name>
</gene>
<feature type="signal peptide" evidence="3">
    <location>
        <begin position="1"/>
        <end position="27"/>
    </location>
</feature>
<evidence type="ECO:0000256" key="1">
    <source>
        <dbReference type="ARBA" id="ARBA00006135"/>
    </source>
</evidence>
<evidence type="ECO:0000256" key="2">
    <source>
        <dbReference type="ARBA" id="ARBA00022729"/>
    </source>
</evidence>
<dbReference type="Proteomes" id="UP001589898">
    <property type="component" value="Unassembled WGS sequence"/>
</dbReference>
<reference evidence="4 5" key="1">
    <citation type="submission" date="2024-09" db="EMBL/GenBank/DDBJ databases">
        <authorList>
            <person name="Sun Q."/>
            <person name="Mori K."/>
        </authorList>
    </citation>
    <scope>NUCLEOTIDE SEQUENCE [LARGE SCALE GENOMIC DNA]</scope>
    <source>
        <strain evidence="4 5">KCTC 52403</strain>
    </source>
</reference>
<accession>A0ABV6SXE0</accession>
<evidence type="ECO:0000313" key="4">
    <source>
        <dbReference type="EMBL" id="MFC0716881.1"/>
    </source>
</evidence>
<dbReference type="RefSeq" id="WP_386659213.1">
    <property type="nucleotide sequence ID" value="NZ_BMZT01000005.1"/>
</dbReference>